<evidence type="ECO:0000256" key="11">
    <source>
        <dbReference type="SAM" id="SignalP"/>
    </source>
</evidence>
<comment type="subcellular location">
    <subcellularLocation>
        <location evidence="1">Membrane</location>
    </subcellularLocation>
</comment>
<protein>
    <recommendedName>
        <fullName evidence="2">Cytochrome c1</fullName>
    </recommendedName>
</protein>
<comment type="caution">
    <text evidence="13">The sequence shown here is derived from an EMBL/GenBank/DDBJ whole genome shotgun (WGS) entry which is preliminary data.</text>
</comment>
<feature type="domain" description="Cytochrome c" evidence="12">
    <location>
        <begin position="56"/>
        <end position="188"/>
    </location>
</feature>
<feature type="chain" id="PRO_5040827597" description="Cytochrome c1" evidence="11">
    <location>
        <begin position="34"/>
        <end position="289"/>
    </location>
</feature>
<dbReference type="InterPro" id="IPR036909">
    <property type="entry name" value="Cyt_c-like_dom_sf"/>
</dbReference>
<comment type="cofactor">
    <cofactor evidence="9">
        <name>heme c</name>
        <dbReference type="ChEBI" id="CHEBI:61717"/>
    </cofactor>
    <text evidence="9">Binds 1 heme c group covalently per subunit.</text>
</comment>
<keyword evidence="11" id="KW-0732">Signal</keyword>
<feature type="binding site" description="covalent" evidence="9">
    <location>
        <position position="72"/>
    </location>
    <ligand>
        <name>heme c</name>
        <dbReference type="ChEBI" id="CHEBI:61717"/>
    </ligand>
</feature>
<feature type="binding site" description="covalent" evidence="9">
    <location>
        <position position="214"/>
    </location>
    <ligand>
        <name>heme c</name>
        <dbReference type="ChEBI" id="CHEBI:61717"/>
    </ligand>
</feature>
<dbReference type="PANTHER" id="PTHR10266">
    <property type="entry name" value="CYTOCHROME C1"/>
    <property type="match status" value="1"/>
</dbReference>
<dbReference type="Pfam" id="PF02167">
    <property type="entry name" value="Cytochrom_C1"/>
    <property type="match status" value="1"/>
</dbReference>
<reference evidence="13" key="1">
    <citation type="journal article" date="2014" name="Int. J. Syst. Evol. Microbiol.">
        <title>Complete genome sequence of Corynebacterium casei LMG S-19264T (=DSM 44701T), isolated from a smear-ripened cheese.</title>
        <authorList>
            <consortium name="US DOE Joint Genome Institute (JGI-PGF)"/>
            <person name="Walter F."/>
            <person name="Albersmeier A."/>
            <person name="Kalinowski J."/>
            <person name="Ruckert C."/>
        </authorList>
    </citation>
    <scope>NUCLEOTIDE SEQUENCE</scope>
    <source>
        <strain evidence="13">VKM B-2347</strain>
    </source>
</reference>
<feature type="signal peptide" evidence="11">
    <location>
        <begin position="1"/>
        <end position="33"/>
    </location>
</feature>
<proteinExistence type="predicted"/>
<keyword evidence="6 10" id="KW-1133">Transmembrane helix</keyword>
<keyword evidence="3 9" id="KW-0349">Heme</keyword>
<evidence type="ECO:0000256" key="7">
    <source>
        <dbReference type="ARBA" id="ARBA00023004"/>
    </source>
</evidence>
<organism evidence="13 14">
    <name type="scientific">Hansschlegelia plantiphila</name>
    <dbReference type="NCBI Taxonomy" id="374655"/>
    <lineage>
        <taxon>Bacteria</taxon>
        <taxon>Pseudomonadati</taxon>
        <taxon>Pseudomonadota</taxon>
        <taxon>Alphaproteobacteria</taxon>
        <taxon>Hyphomicrobiales</taxon>
        <taxon>Methylopilaceae</taxon>
        <taxon>Hansschlegelia</taxon>
    </lineage>
</organism>
<sequence length="289" mass="31602">MTSRTIAGAGRAVALIIAVGLSALSLDATRASAAEQEHPPRQSWSFSGPFGKFDPAQLQRGFKVYREVCSNCHALSMVAFRNLAEPGGLGLTEEQAKAIAGEYKIEDGPNDSGDMFERPGRLSDYFPSPFPNEQAARAANGGAHPPDMSTLAKARTYERGFPTFLFDIVTQFQEQGQDYIHALVGGYEEAPEGVKPPKNGLHYNKYFPGHWIGMAPPIQEGQVDYTDGTPATVDQYGKDVASFLTWAAEPHLVARKKTGLVVMFFLVIFAGLLYFTKKRVWAGLKEKHA</sequence>
<evidence type="ECO:0000256" key="4">
    <source>
        <dbReference type="ARBA" id="ARBA00022692"/>
    </source>
</evidence>
<keyword evidence="7 9" id="KW-0408">Iron</keyword>
<dbReference type="RefSeq" id="WP_428979147.1">
    <property type="nucleotide sequence ID" value="NZ_BSFI01000021.1"/>
</dbReference>
<dbReference type="PROSITE" id="PS51007">
    <property type="entry name" value="CYTC"/>
    <property type="match status" value="1"/>
</dbReference>
<keyword evidence="4 10" id="KW-0812">Transmembrane</keyword>
<evidence type="ECO:0000256" key="3">
    <source>
        <dbReference type="ARBA" id="ARBA00022617"/>
    </source>
</evidence>
<dbReference type="AlphaFoldDB" id="A0A9W6J4Q4"/>
<dbReference type="GO" id="GO:0016020">
    <property type="term" value="C:membrane"/>
    <property type="evidence" value="ECO:0007669"/>
    <property type="project" value="UniProtKB-SubCell"/>
</dbReference>
<feature type="binding site" description="covalent" evidence="9">
    <location>
        <position position="69"/>
    </location>
    <ligand>
        <name>heme c</name>
        <dbReference type="ChEBI" id="CHEBI:61717"/>
    </ligand>
</feature>
<accession>A0A9W6J4Q4</accession>
<keyword evidence="5 9" id="KW-0479">Metal-binding</keyword>
<dbReference type="Gene3D" id="1.20.5.100">
    <property type="entry name" value="Cytochrome c1, transmembrane anchor, C-terminal"/>
    <property type="match status" value="1"/>
</dbReference>
<evidence type="ECO:0000256" key="8">
    <source>
        <dbReference type="ARBA" id="ARBA00023136"/>
    </source>
</evidence>
<evidence type="ECO:0000259" key="12">
    <source>
        <dbReference type="PROSITE" id="PS51007"/>
    </source>
</evidence>
<evidence type="ECO:0000256" key="9">
    <source>
        <dbReference type="PIRSR" id="PIRSR602326-1"/>
    </source>
</evidence>
<feature type="binding site" description="covalent" evidence="9">
    <location>
        <position position="73"/>
    </location>
    <ligand>
        <name>heme c</name>
        <dbReference type="ChEBI" id="CHEBI:61717"/>
    </ligand>
</feature>
<dbReference type="InterPro" id="IPR002326">
    <property type="entry name" value="Cyt_c1"/>
</dbReference>
<evidence type="ECO:0000256" key="6">
    <source>
        <dbReference type="ARBA" id="ARBA00022989"/>
    </source>
</evidence>
<dbReference type="GO" id="GO:0020037">
    <property type="term" value="F:heme binding"/>
    <property type="evidence" value="ECO:0007669"/>
    <property type="project" value="InterPro"/>
</dbReference>
<dbReference type="GO" id="GO:0046872">
    <property type="term" value="F:metal ion binding"/>
    <property type="evidence" value="ECO:0007669"/>
    <property type="project" value="UniProtKB-KW"/>
</dbReference>
<dbReference type="SUPFAM" id="SSF46626">
    <property type="entry name" value="Cytochrome c"/>
    <property type="match status" value="1"/>
</dbReference>
<dbReference type="EMBL" id="BSFI01000021">
    <property type="protein sequence ID" value="GLK69359.1"/>
    <property type="molecule type" value="Genomic_DNA"/>
</dbReference>
<keyword evidence="8 10" id="KW-0472">Membrane</keyword>
<name>A0A9W6J4Q4_9HYPH</name>
<evidence type="ECO:0000313" key="13">
    <source>
        <dbReference type="EMBL" id="GLK69359.1"/>
    </source>
</evidence>
<dbReference type="Proteomes" id="UP001143372">
    <property type="component" value="Unassembled WGS sequence"/>
</dbReference>
<evidence type="ECO:0000256" key="2">
    <source>
        <dbReference type="ARBA" id="ARBA00016165"/>
    </source>
</evidence>
<dbReference type="PRINTS" id="PR00603">
    <property type="entry name" value="CYTOCHROMEC1"/>
</dbReference>
<dbReference type="InterPro" id="IPR009056">
    <property type="entry name" value="Cyt_c-like_dom"/>
</dbReference>
<evidence type="ECO:0000256" key="5">
    <source>
        <dbReference type="ARBA" id="ARBA00022723"/>
    </source>
</evidence>
<evidence type="ECO:0000256" key="1">
    <source>
        <dbReference type="ARBA" id="ARBA00004370"/>
    </source>
</evidence>
<evidence type="ECO:0000256" key="10">
    <source>
        <dbReference type="SAM" id="Phobius"/>
    </source>
</evidence>
<feature type="transmembrane region" description="Helical" evidence="10">
    <location>
        <begin position="258"/>
        <end position="275"/>
    </location>
</feature>
<dbReference type="PANTHER" id="PTHR10266:SF3">
    <property type="entry name" value="CYTOCHROME C1, HEME PROTEIN, MITOCHONDRIAL"/>
    <property type="match status" value="1"/>
</dbReference>
<dbReference type="GO" id="GO:0009055">
    <property type="term" value="F:electron transfer activity"/>
    <property type="evidence" value="ECO:0007669"/>
    <property type="project" value="InterPro"/>
</dbReference>
<gene>
    <name evidence="13" type="ORF">GCM10008179_29970</name>
</gene>
<evidence type="ECO:0000313" key="14">
    <source>
        <dbReference type="Proteomes" id="UP001143372"/>
    </source>
</evidence>
<dbReference type="Gene3D" id="1.10.760.10">
    <property type="entry name" value="Cytochrome c-like domain"/>
    <property type="match status" value="1"/>
</dbReference>
<reference evidence="13" key="2">
    <citation type="submission" date="2023-01" db="EMBL/GenBank/DDBJ databases">
        <authorList>
            <person name="Sun Q."/>
            <person name="Evtushenko L."/>
        </authorList>
    </citation>
    <scope>NUCLEOTIDE SEQUENCE</scope>
    <source>
        <strain evidence="13">VKM B-2347</strain>
    </source>
</reference>
<keyword evidence="14" id="KW-1185">Reference proteome</keyword>